<dbReference type="Proteomes" id="UP000185766">
    <property type="component" value="Unassembled WGS sequence"/>
</dbReference>
<dbReference type="GO" id="GO:0005886">
    <property type="term" value="C:plasma membrane"/>
    <property type="evidence" value="ECO:0007669"/>
    <property type="project" value="UniProtKB-SubCell"/>
</dbReference>
<dbReference type="GO" id="GO:0012505">
    <property type="term" value="C:endomembrane system"/>
    <property type="evidence" value="ECO:0007669"/>
    <property type="project" value="UniProtKB-SubCell"/>
</dbReference>
<dbReference type="STRING" id="1429083.GCA_001885685_00875"/>
<sequence length="238" mass="25074">MANTSFRDITVNGLWKNNPGLVQLLGLCPLLGVTNSTVNALGLALATALVLTCSNIAVSLIRSAVTDAVRLPAFVMIIAALTTCTELLMQAFTYELYQILGIFIPLITTNCIILGRADAFAAKNPVSHAALDGFMMGVGFGAVLLAIGMLRELLGSGTLFANMQLLLGPMASGWTMQPFGASYQGFLLAILPPGAFLVLGLLIALKNIIDDRLEARAKAAAVDAPKVSRRVRVTGVIE</sequence>
<evidence type="ECO:0000256" key="9">
    <source>
        <dbReference type="HAMAP-Rule" id="MF_00478"/>
    </source>
</evidence>
<comment type="subunit">
    <text evidence="9">The complex is composed of six subunits: RnfA, RnfB, RnfC, RnfD, RnfE and RnfG.</text>
</comment>
<dbReference type="GO" id="GO:0022900">
    <property type="term" value="P:electron transport chain"/>
    <property type="evidence" value="ECO:0007669"/>
    <property type="project" value="UniProtKB-UniRule"/>
</dbReference>
<evidence type="ECO:0000256" key="3">
    <source>
        <dbReference type="ARBA" id="ARBA00022519"/>
    </source>
</evidence>
<feature type="transmembrane region" description="Helical" evidence="9">
    <location>
        <begin position="40"/>
        <end position="61"/>
    </location>
</feature>
<keyword evidence="2 9" id="KW-0813">Transport</keyword>
<dbReference type="HAMAP" id="MF_00478">
    <property type="entry name" value="RsxE_RnfE"/>
    <property type="match status" value="1"/>
</dbReference>
<dbReference type="AlphaFoldDB" id="A0A1H7IQL2"/>
<evidence type="ECO:0000256" key="6">
    <source>
        <dbReference type="ARBA" id="ARBA00022982"/>
    </source>
</evidence>
<feature type="transmembrane region" description="Helical" evidence="9">
    <location>
        <begin position="129"/>
        <end position="150"/>
    </location>
</feature>
<evidence type="ECO:0000256" key="5">
    <source>
        <dbReference type="ARBA" id="ARBA00022967"/>
    </source>
</evidence>
<dbReference type="EMBL" id="FOAS01000004">
    <property type="protein sequence ID" value="SEK64739.1"/>
    <property type="molecule type" value="Genomic_DNA"/>
</dbReference>
<feature type="transmembrane region" description="Helical" evidence="9">
    <location>
        <begin position="183"/>
        <end position="205"/>
    </location>
</feature>
<organism evidence="10 11">
    <name type="scientific">Atopomonas hussainii</name>
    <dbReference type="NCBI Taxonomy" id="1429083"/>
    <lineage>
        <taxon>Bacteria</taxon>
        <taxon>Pseudomonadati</taxon>
        <taxon>Pseudomonadota</taxon>
        <taxon>Gammaproteobacteria</taxon>
        <taxon>Pseudomonadales</taxon>
        <taxon>Pseudomonadaceae</taxon>
        <taxon>Atopomonas</taxon>
    </lineage>
</organism>
<evidence type="ECO:0000313" key="11">
    <source>
        <dbReference type="Proteomes" id="UP000185766"/>
    </source>
</evidence>
<evidence type="ECO:0000256" key="1">
    <source>
        <dbReference type="ARBA" id="ARBA00004127"/>
    </source>
</evidence>
<feature type="transmembrane region" description="Helical" evidence="9">
    <location>
        <begin position="98"/>
        <end position="117"/>
    </location>
</feature>
<comment type="function">
    <text evidence="9">Part of a membrane-bound complex that couples electron transfer with translocation of ions across the membrane.</text>
</comment>
<gene>
    <name evidence="9" type="primary">rnfE</name>
    <name evidence="10" type="ORF">SAMN05216214_10445</name>
</gene>
<accession>A0A1H7IQL2</accession>
<dbReference type="PANTHER" id="PTHR30586:SF0">
    <property type="entry name" value="ION-TRANSLOCATING OXIDOREDUCTASE COMPLEX SUBUNIT E"/>
    <property type="match status" value="1"/>
</dbReference>
<keyword evidence="11" id="KW-1185">Reference proteome</keyword>
<dbReference type="NCBIfam" id="TIGR01948">
    <property type="entry name" value="rnfE"/>
    <property type="match status" value="1"/>
</dbReference>
<keyword evidence="3 9" id="KW-0997">Cell inner membrane</keyword>
<dbReference type="InterPro" id="IPR003667">
    <property type="entry name" value="NqrDE/RnfAE"/>
</dbReference>
<keyword evidence="6 9" id="KW-0249">Electron transport</keyword>
<comment type="similarity">
    <text evidence="9">Belongs to the NqrDE/RnfAE family.</text>
</comment>
<dbReference type="PIRSF" id="PIRSF006102">
    <property type="entry name" value="NQR_DE"/>
    <property type="match status" value="1"/>
</dbReference>
<evidence type="ECO:0000313" key="10">
    <source>
        <dbReference type="EMBL" id="SEK64739.1"/>
    </source>
</evidence>
<evidence type="ECO:0000256" key="2">
    <source>
        <dbReference type="ARBA" id="ARBA00022448"/>
    </source>
</evidence>
<evidence type="ECO:0000256" key="4">
    <source>
        <dbReference type="ARBA" id="ARBA00022692"/>
    </source>
</evidence>
<keyword evidence="5 9" id="KW-1278">Translocase</keyword>
<keyword evidence="8 9" id="KW-0472">Membrane</keyword>
<keyword evidence="9" id="KW-1003">Cell membrane</keyword>
<reference evidence="10 11" key="1">
    <citation type="submission" date="2016-10" db="EMBL/GenBank/DDBJ databases">
        <authorList>
            <person name="de Groot N.N."/>
        </authorList>
    </citation>
    <scope>NUCLEOTIDE SEQUENCE [LARGE SCALE GENOMIC DNA]</scope>
    <source>
        <strain evidence="10 11">JCM 19513</strain>
    </source>
</reference>
<dbReference type="InterPro" id="IPR010968">
    <property type="entry name" value="RnfE"/>
</dbReference>
<keyword evidence="7 9" id="KW-1133">Transmembrane helix</keyword>
<dbReference type="RefSeq" id="WP_074865688.1">
    <property type="nucleotide sequence ID" value="NZ_FOAS01000004.1"/>
</dbReference>
<dbReference type="Pfam" id="PF02508">
    <property type="entry name" value="Rnf-Nqr"/>
    <property type="match status" value="1"/>
</dbReference>
<keyword evidence="4 9" id="KW-0812">Transmembrane</keyword>
<name>A0A1H7IQL2_9GAMM</name>
<dbReference type="NCBIfam" id="NF009070">
    <property type="entry name" value="PRK12405.1"/>
    <property type="match status" value="1"/>
</dbReference>
<proteinExistence type="inferred from homology"/>
<feature type="transmembrane region" description="Helical" evidence="9">
    <location>
        <begin position="73"/>
        <end position="92"/>
    </location>
</feature>
<dbReference type="PANTHER" id="PTHR30586">
    <property type="entry name" value="ELECTRON TRANSPORT COMPLEX PROTEIN RNFE"/>
    <property type="match status" value="1"/>
</dbReference>
<comment type="subcellular location">
    <subcellularLocation>
        <location evidence="9">Cell inner membrane</location>
        <topology evidence="9">Multi-pass membrane protein</topology>
    </subcellularLocation>
    <subcellularLocation>
        <location evidence="1">Endomembrane system</location>
        <topology evidence="1">Multi-pass membrane protein</topology>
    </subcellularLocation>
</comment>
<protein>
    <recommendedName>
        <fullName evidence="9">Ion-translocating oxidoreductase complex subunit E</fullName>
        <ecNumber evidence="9">7.-.-.-</ecNumber>
    </recommendedName>
    <alternativeName>
        <fullName evidence="9">Rnf electron transport complex subunit E</fullName>
    </alternativeName>
</protein>
<evidence type="ECO:0000256" key="8">
    <source>
        <dbReference type="ARBA" id="ARBA00023136"/>
    </source>
</evidence>
<dbReference type="EC" id="7.-.-.-" evidence="9"/>
<evidence type="ECO:0000256" key="7">
    <source>
        <dbReference type="ARBA" id="ARBA00022989"/>
    </source>
</evidence>